<feature type="transmembrane region" description="Helical" evidence="1">
    <location>
        <begin position="151"/>
        <end position="174"/>
    </location>
</feature>
<name>X1AF26_9ZZZZ</name>
<comment type="caution">
    <text evidence="2">The sequence shown here is derived from an EMBL/GenBank/DDBJ whole genome shotgun (WGS) entry which is preliminary data.</text>
</comment>
<feature type="transmembrane region" description="Helical" evidence="1">
    <location>
        <begin position="6"/>
        <end position="21"/>
    </location>
</feature>
<evidence type="ECO:0000313" key="2">
    <source>
        <dbReference type="EMBL" id="GAG68407.1"/>
    </source>
</evidence>
<reference evidence="2" key="1">
    <citation type="journal article" date="2014" name="Front. Microbiol.">
        <title>High frequency of phylogenetically diverse reductive dehalogenase-homologous genes in deep subseafloor sedimentary metagenomes.</title>
        <authorList>
            <person name="Kawai M."/>
            <person name="Futagami T."/>
            <person name="Toyoda A."/>
            <person name="Takaki Y."/>
            <person name="Nishi S."/>
            <person name="Hori S."/>
            <person name="Arai W."/>
            <person name="Tsubouchi T."/>
            <person name="Morono Y."/>
            <person name="Uchiyama I."/>
            <person name="Ito T."/>
            <person name="Fujiyama A."/>
            <person name="Inagaki F."/>
            <person name="Takami H."/>
        </authorList>
    </citation>
    <scope>NUCLEOTIDE SEQUENCE</scope>
    <source>
        <strain evidence="2">Expedition CK06-06</strain>
    </source>
</reference>
<sequence length="217" mass="24028">MRLFFIFVFLIIFAAWLDYWFRGEIGIAKKFAEFVGGQWGPGILIGGGILYVLLLSLPFVPGVELGVVLMCVFGKEGIVFVYFATVAGLSLAFLMGRMLPKNWIESRLQKLGFSQICDDQVGEIDGVLDKLSLNRIFYESRFRSFLSKYRYLTVGVLFNTPGNYLIGGGGGIALACGISRSISWKWFLLTVVLAVSPVPLLALFGVIQLEAFLGINK</sequence>
<organism evidence="2">
    <name type="scientific">marine sediment metagenome</name>
    <dbReference type="NCBI Taxonomy" id="412755"/>
    <lineage>
        <taxon>unclassified sequences</taxon>
        <taxon>metagenomes</taxon>
        <taxon>ecological metagenomes</taxon>
    </lineage>
</organism>
<protein>
    <recommendedName>
        <fullName evidence="3">TVP38/TMEM64 family membrane protein</fullName>
    </recommendedName>
</protein>
<proteinExistence type="predicted"/>
<keyword evidence="1" id="KW-1133">Transmembrane helix</keyword>
<feature type="transmembrane region" description="Helical" evidence="1">
    <location>
        <begin position="42"/>
        <end position="60"/>
    </location>
</feature>
<evidence type="ECO:0008006" key="3">
    <source>
        <dbReference type="Google" id="ProtNLM"/>
    </source>
</evidence>
<keyword evidence="1" id="KW-0812">Transmembrane</keyword>
<evidence type="ECO:0000256" key="1">
    <source>
        <dbReference type="SAM" id="Phobius"/>
    </source>
</evidence>
<feature type="transmembrane region" description="Helical" evidence="1">
    <location>
        <begin position="80"/>
        <end position="100"/>
    </location>
</feature>
<dbReference type="AlphaFoldDB" id="X1AF26"/>
<keyword evidence="1" id="KW-0472">Membrane</keyword>
<accession>X1AF26</accession>
<feature type="transmembrane region" description="Helical" evidence="1">
    <location>
        <begin position="186"/>
        <end position="207"/>
    </location>
</feature>
<gene>
    <name evidence="2" type="ORF">S01H4_18249</name>
</gene>
<dbReference type="EMBL" id="BART01008080">
    <property type="protein sequence ID" value="GAG68407.1"/>
    <property type="molecule type" value="Genomic_DNA"/>
</dbReference>